<dbReference type="InterPro" id="IPR001207">
    <property type="entry name" value="Transposase_mutator"/>
</dbReference>
<evidence type="ECO:0000256" key="1">
    <source>
        <dbReference type="ARBA" id="ARBA00022578"/>
    </source>
</evidence>
<evidence type="ECO:0000313" key="6">
    <source>
        <dbReference type="Proteomes" id="UP000750197"/>
    </source>
</evidence>
<dbReference type="AlphaFoldDB" id="A0A8J7YYB4"/>
<dbReference type="GO" id="GO:0003677">
    <property type="term" value="F:DNA binding"/>
    <property type="evidence" value="ECO:0007669"/>
    <property type="project" value="UniProtKB-KW"/>
</dbReference>
<dbReference type="EMBL" id="JAHEAC010000079">
    <property type="protein sequence ID" value="MBX8644616.1"/>
    <property type="molecule type" value="Genomic_DNA"/>
</dbReference>
<feature type="compositionally biased region" description="Basic residues" evidence="4">
    <location>
        <begin position="52"/>
        <end position="63"/>
    </location>
</feature>
<proteinExistence type="predicted"/>
<dbReference type="GO" id="GO:0006313">
    <property type="term" value="P:DNA transposition"/>
    <property type="evidence" value="ECO:0007669"/>
    <property type="project" value="InterPro"/>
</dbReference>
<evidence type="ECO:0000256" key="2">
    <source>
        <dbReference type="ARBA" id="ARBA00023125"/>
    </source>
</evidence>
<feature type="region of interest" description="Disordered" evidence="4">
    <location>
        <begin position="47"/>
        <end position="78"/>
    </location>
</feature>
<dbReference type="Pfam" id="PF00872">
    <property type="entry name" value="Transposase_mut"/>
    <property type="match status" value="1"/>
</dbReference>
<sequence>MEAQGMENKEIRDLITEYLEENEQGMRELMTWFLNQVMDYEAEQQSGAGRYVRGKGRRAHRNGHSAQGMDCSSCPSHS</sequence>
<protein>
    <submittedName>
        <fullName evidence="5">Transposase</fullName>
    </submittedName>
</protein>
<keyword evidence="1" id="KW-0815">Transposition</keyword>
<comment type="caution">
    <text evidence="5">The sequence shown here is derived from an EMBL/GenBank/DDBJ whole genome shotgun (WGS) entry which is preliminary data.</text>
</comment>
<reference evidence="5" key="1">
    <citation type="submission" date="2021-05" db="EMBL/GenBank/DDBJ databases">
        <title>Genomic insights into ecological role and evolution of a novel Thermoplasmata order Candidatus Sysuiplasmatales.</title>
        <authorList>
            <person name="Yuan Y."/>
        </authorList>
    </citation>
    <scope>NUCLEOTIDE SEQUENCE</scope>
    <source>
        <strain evidence="5">TUT19-bin139</strain>
    </source>
</reference>
<evidence type="ECO:0000256" key="4">
    <source>
        <dbReference type="SAM" id="MobiDB-lite"/>
    </source>
</evidence>
<evidence type="ECO:0000313" key="5">
    <source>
        <dbReference type="EMBL" id="MBX8644616.1"/>
    </source>
</evidence>
<keyword evidence="2" id="KW-0238">DNA-binding</keyword>
<name>A0A8J7YYB4_9ARCH</name>
<accession>A0A8J7YYB4</accession>
<organism evidence="5 6">
    <name type="scientific">Candidatus Sysuiplasma superficiale</name>
    <dbReference type="NCBI Taxonomy" id="2823368"/>
    <lineage>
        <taxon>Archaea</taxon>
        <taxon>Methanobacteriati</taxon>
        <taxon>Thermoplasmatota</taxon>
        <taxon>Thermoplasmata</taxon>
        <taxon>Candidatus Sysuiplasmatales</taxon>
        <taxon>Candidatus Sysuiplasmataceae</taxon>
        <taxon>Candidatus Sysuiplasma</taxon>
    </lineage>
</organism>
<dbReference type="Proteomes" id="UP000750197">
    <property type="component" value="Unassembled WGS sequence"/>
</dbReference>
<dbReference type="GO" id="GO:0004803">
    <property type="term" value="F:transposase activity"/>
    <property type="evidence" value="ECO:0007669"/>
    <property type="project" value="InterPro"/>
</dbReference>
<gene>
    <name evidence="5" type="ORF">KIY12_07850</name>
</gene>
<evidence type="ECO:0000256" key="3">
    <source>
        <dbReference type="ARBA" id="ARBA00023172"/>
    </source>
</evidence>
<keyword evidence="3" id="KW-0233">DNA recombination</keyword>